<reference evidence="5" key="1">
    <citation type="submission" date="2021-10" db="EMBL/GenBank/DDBJ databases">
        <authorList>
            <person name="Dean J.D."/>
            <person name="Kim M.K."/>
            <person name="Newey C.N."/>
            <person name="Stoker T.S."/>
            <person name="Thompson D.W."/>
            <person name="Grose J.H."/>
        </authorList>
    </citation>
    <scope>NUCLEOTIDE SEQUENCE</scope>
    <source>
        <strain evidence="5">BT178</strain>
    </source>
</reference>
<keyword evidence="3" id="KW-0732">Signal</keyword>
<feature type="domain" description="Bacterial surface antigen (D15)" evidence="4">
    <location>
        <begin position="211"/>
        <end position="401"/>
    </location>
</feature>
<evidence type="ECO:0000256" key="3">
    <source>
        <dbReference type="SAM" id="SignalP"/>
    </source>
</evidence>
<name>A0ABS8AW05_9BACT</name>
<dbReference type="Pfam" id="PF01103">
    <property type="entry name" value="Omp85"/>
    <property type="match status" value="1"/>
</dbReference>
<sequence>MRFLYPLLALTLAAAAAHAQTAPVVPDIALPEAPVPAAASTAKPPKLGEDDKPNFIPVPVLFYQQETGFGYGGAILPVWRFGQDTTVRKSNARLIAWYTQKKQSTIQLTHTIFTPDEKVYLAGELSQYDLSFFYYGLGNETKSSDESLIGYKLFVFDEKIMPRITAHNLYAGVRYRLTNTTKVRVLEDINEMRPSLFRNLPLQEQAGGMVSGIGPSILYEGRDNVLATYKGIYLDAHALFMGKGLGGDYNFQRYQLDLRYFRPLLGSKRTTLALQYLGQFHSGSVPFRELASMGANIGGSLYNNAGIMRGLYESRFRDRQMMTAQAEIRRNLFWRIDGAVFAGAGQVGNSVGDYSLSGTKVAGGGGLRFRFNRRDRLNIRLDYAGGTDTAPSIYFAVGEAF</sequence>
<evidence type="ECO:0000313" key="6">
    <source>
        <dbReference type="Proteomes" id="UP001165296"/>
    </source>
</evidence>
<keyword evidence="2" id="KW-0472">Membrane</keyword>
<protein>
    <submittedName>
        <fullName evidence="5">BamA/TamA family outer membrane protein</fullName>
    </submittedName>
</protein>
<evidence type="ECO:0000313" key="5">
    <source>
        <dbReference type="EMBL" id="MCB2409921.1"/>
    </source>
</evidence>
<dbReference type="Gene3D" id="2.40.160.50">
    <property type="entry name" value="membrane protein fhac: a member of the omp85/tpsb transporter family"/>
    <property type="match status" value="1"/>
</dbReference>
<feature type="signal peptide" evidence="3">
    <location>
        <begin position="1"/>
        <end position="19"/>
    </location>
</feature>
<accession>A0ABS8AW05</accession>
<comment type="caution">
    <text evidence="5">The sequence shown here is derived from an EMBL/GenBank/DDBJ whole genome shotgun (WGS) entry which is preliminary data.</text>
</comment>
<evidence type="ECO:0000256" key="1">
    <source>
        <dbReference type="ARBA" id="ARBA00004370"/>
    </source>
</evidence>
<proteinExistence type="predicted"/>
<feature type="chain" id="PRO_5047134453" evidence="3">
    <location>
        <begin position="20"/>
        <end position="401"/>
    </location>
</feature>
<dbReference type="RefSeq" id="WP_226177776.1">
    <property type="nucleotide sequence ID" value="NZ_JAJADR010000005.1"/>
</dbReference>
<organism evidence="5 6">
    <name type="scientific">Hymenobacter lucidus</name>
    <dbReference type="NCBI Taxonomy" id="2880930"/>
    <lineage>
        <taxon>Bacteria</taxon>
        <taxon>Pseudomonadati</taxon>
        <taxon>Bacteroidota</taxon>
        <taxon>Cytophagia</taxon>
        <taxon>Cytophagales</taxon>
        <taxon>Hymenobacteraceae</taxon>
        <taxon>Hymenobacter</taxon>
    </lineage>
</organism>
<comment type="subcellular location">
    <subcellularLocation>
        <location evidence="1">Membrane</location>
    </subcellularLocation>
</comment>
<dbReference type="InterPro" id="IPR000184">
    <property type="entry name" value="Bac_surfAg_D15"/>
</dbReference>
<evidence type="ECO:0000259" key="4">
    <source>
        <dbReference type="Pfam" id="PF01103"/>
    </source>
</evidence>
<dbReference type="Proteomes" id="UP001165296">
    <property type="component" value="Unassembled WGS sequence"/>
</dbReference>
<keyword evidence="6" id="KW-1185">Reference proteome</keyword>
<gene>
    <name evidence="5" type="ORF">LGH74_18165</name>
</gene>
<evidence type="ECO:0000256" key="2">
    <source>
        <dbReference type="ARBA" id="ARBA00023136"/>
    </source>
</evidence>
<dbReference type="EMBL" id="JAJADR010000005">
    <property type="protein sequence ID" value="MCB2409921.1"/>
    <property type="molecule type" value="Genomic_DNA"/>
</dbReference>